<name>A0A919C3G1_9ACTN</name>
<keyword evidence="2" id="KW-1185">Reference proteome</keyword>
<dbReference type="EMBL" id="BNBF01000002">
    <property type="protein sequence ID" value="GHG38327.1"/>
    <property type="molecule type" value="Genomic_DNA"/>
</dbReference>
<dbReference type="AlphaFoldDB" id="A0A919C3G1"/>
<accession>A0A919C3G1</accession>
<sequence>MARITAPARIVTNAPVRVWNPTAPTARPPAVRTRTGITRFSIRIRSRISRRRNCRYRTFLTSLPSGIGSTYEPERWTWRTAYSPCSSFSNLTPYDSSRCTIAKPRVAVWRTVDWSTMPSLARVISAT</sequence>
<organism evidence="1 2">
    <name type="scientific">Streptomyces capoamus</name>
    <dbReference type="NCBI Taxonomy" id="68183"/>
    <lineage>
        <taxon>Bacteria</taxon>
        <taxon>Bacillati</taxon>
        <taxon>Actinomycetota</taxon>
        <taxon>Actinomycetes</taxon>
        <taxon>Kitasatosporales</taxon>
        <taxon>Streptomycetaceae</taxon>
        <taxon>Streptomyces</taxon>
    </lineage>
</organism>
<proteinExistence type="predicted"/>
<gene>
    <name evidence="1" type="ORF">GCM10018980_10940</name>
</gene>
<protein>
    <submittedName>
        <fullName evidence="1">Uncharacterized protein</fullName>
    </submittedName>
</protein>
<evidence type="ECO:0000313" key="1">
    <source>
        <dbReference type="EMBL" id="GHG38327.1"/>
    </source>
</evidence>
<reference evidence="2" key="1">
    <citation type="journal article" date="2019" name="Int. J. Syst. Evol. Microbiol.">
        <title>The Global Catalogue of Microorganisms (GCM) 10K type strain sequencing project: providing services to taxonomists for standard genome sequencing and annotation.</title>
        <authorList>
            <consortium name="The Broad Institute Genomics Platform"/>
            <consortium name="The Broad Institute Genome Sequencing Center for Infectious Disease"/>
            <person name="Wu L."/>
            <person name="Ma J."/>
        </authorList>
    </citation>
    <scope>NUCLEOTIDE SEQUENCE [LARGE SCALE GENOMIC DNA]</scope>
    <source>
        <strain evidence="2">JCM 4253</strain>
    </source>
</reference>
<dbReference type="Proteomes" id="UP000619355">
    <property type="component" value="Unassembled WGS sequence"/>
</dbReference>
<evidence type="ECO:0000313" key="2">
    <source>
        <dbReference type="Proteomes" id="UP000619355"/>
    </source>
</evidence>
<comment type="caution">
    <text evidence="1">The sequence shown here is derived from an EMBL/GenBank/DDBJ whole genome shotgun (WGS) entry which is preliminary data.</text>
</comment>